<name>D8QF15_SCHCM</name>
<dbReference type="RefSeq" id="XP_003027954.1">
    <property type="nucleotide sequence ID" value="XM_003027908.1"/>
</dbReference>
<organism evidence="3">
    <name type="scientific">Schizophyllum commune (strain H4-8 / FGSC 9210)</name>
    <name type="common">Split gill fungus</name>
    <dbReference type="NCBI Taxonomy" id="578458"/>
    <lineage>
        <taxon>Eukaryota</taxon>
        <taxon>Fungi</taxon>
        <taxon>Dikarya</taxon>
        <taxon>Basidiomycota</taxon>
        <taxon>Agaricomycotina</taxon>
        <taxon>Agaricomycetes</taxon>
        <taxon>Agaricomycetidae</taxon>
        <taxon>Agaricales</taxon>
        <taxon>Schizophyllaceae</taxon>
        <taxon>Schizophyllum</taxon>
    </lineage>
</organism>
<dbReference type="VEuPathDB" id="FungiDB:SCHCODRAFT_01160013"/>
<proteinExistence type="predicted"/>
<dbReference type="KEGG" id="scm:SCHCO_01160013"/>
<keyword evidence="3" id="KW-1185">Reference proteome</keyword>
<feature type="region of interest" description="Disordered" evidence="1">
    <location>
        <begin position="229"/>
        <end position="267"/>
    </location>
</feature>
<gene>
    <name evidence="2" type="ORF">SCHCODRAFT_112454</name>
</gene>
<dbReference type="HOGENOM" id="CLU_1042648_0_0_1"/>
<evidence type="ECO:0000313" key="2">
    <source>
        <dbReference type="EMBL" id="EFI93051.1"/>
    </source>
</evidence>
<evidence type="ECO:0000313" key="3">
    <source>
        <dbReference type="Proteomes" id="UP000007431"/>
    </source>
</evidence>
<dbReference type="InParanoid" id="D8QF15"/>
<evidence type="ECO:0000256" key="1">
    <source>
        <dbReference type="SAM" id="MobiDB-lite"/>
    </source>
</evidence>
<feature type="non-terminal residue" evidence="2">
    <location>
        <position position="267"/>
    </location>
</feature>
<protein>
    <submittedName>
        <fullName evidence="2">Expressed protein</fullName>
    </submittedName>
</protein>
<dbReference type="EMBL" id="GL377311">
    <property type="protein sequence ID" value="EFI93051.1"/>
    <property type="molecule type" value="Genomic_DNA"/>
</dbReference>
<accession>D8QF15</accession>
<dbReference type="AlphaFoldDB" id="D8QF15"/>
<dbReference type="Proteomes" id="UP000007431">
    <property type="component" value="Unassembled WGS sequence"/>
</dbReference>
<feature type="region of interest" description="Disordered" evidence="1">
    <location>
        <begin position="141"/>
        <end position="171"/>
    </location>
</feature>
<reference evidence="2 3" key="1">
    <citation type="journal article" date="2010" name="Nat. Biotechnol.">
        <title>Genome sequence of the model mushroom Schizophyllum commune.</title>
        <authorList>
            <person name="Ohm R.A."/>
            <person name="de Jong J.F."/>
            <person name="Lugones L.G."/>
            <person name="Aerts A."/>
            <person name="Kothe E."/>
            <person name="Stajich J.E."/>
            <person name="de Vries R.P."/>
            <person name="Record E."/>
            <person name="Levasseur A."/>
            <person name="Baker S.E."/>
            <person name="Bartholomew K.A."/>
            <person name="Coutinho P.M."/>
            <person name="Erdmann S."/>
            <person name="Fowler T.J."/>
            <person name="Gathman A.C."/>
            <person name="Lombard V."/>
            <person name="Henrissat B."/>
            <person name="Knabe N."/>
            <person name="Kuees U."/>
            <person name="Lilly W.W."/>
            <person name="Lindquist E."/>
            <person name="Lucas S."/>
            <person name="Magnuson J.K."/>
            <person name="Piumi F."/>
            <person name="Raudaskoski M."/>
            <person name="Salamov A."/>
            <person name="Schmutz J."/>
            <person name="Schwarze F.W.M.R."/>
            <person name="vanKuyk P.A."/>
            <person name="Horton J.S."/>
            <person name="Grigoriev I.V."/>
            <person name="Woesten H.A.B."/>
        </authorList>
    </citation>
    <scope>NUCLEOTIDE SEQUENCE [LARGE SCALE GENOMIC DNA]</scope>
    <source>
        <strain evidence="3">H4-8 / FGSC 9210</strain>
    </source>
</reference>
<dbReference type="GeneID" id="9592005"/>
<sequence>MIGRFNASTSSDLLKLLDDLQVPSIVSEVAQCHIDQGASMILRLDFLKTSTRRCLKDTSMRSLRLTIPIPAYGSLTSSTRCHARASMILSPPNNAEIGRVNDYSDIFPLTPTSATTPICFRTEAYEPRRVDEPHKDWMSVKPSRFAPRINERKQRRASTSSPAKLPTSRSERYLKSIASSRILHHRALQFATLADSRSRRFRRDAVRAHRSSSIIMLGFAFQTAMARSSLENTTTPDQTPPRHLQALHQPQHDDDGQDEDKDPPNGW</sequence>